<organism evidence="2 3">
    <name type="scientific">Chenopodium quinoa</name>
    <name type="common">Quinoa</name>
    <dbReference type="NCBI Taxonomy" id="63459"/>
    <lineage>
        <taxon>Eukaryota</taxon>
        <taxon>Viridiplantae</taxon>
        <taxon>Streptophyta</taxon>
        <taxon>Embryophyta</taxon>
        <taxon>Tracheophyta</taxon>
        <taxon>Spermatophyta</taxon>
        <taxon>Magnoliopsida</taxon>
        <taxon>eudicotyledons</taxon>
        <taxon>Gunneridae</taxon>
        <taxon>Pentapetalae</taxon>
        <taxon>Caryophyllales</taxon>
        <taxon>Chenopodiaceae</taxon>
        <taxon>Chenopodioideae</taxon>
        <taxon>Atripliceae</taxon>
        <taxon>Chenopodium</taxon>
    </lineage>
</organism>
<dbReference type="Proteomes" id="UP000596660">
    <property type="component" value="Unplaced"/>
</dbReference>
<keyword evidence="3" id="KW-1185">Reference proteome</keyword>
<dbReference type="PANTHER" id="PTHR31900">
    <property type="entry name" value="F-BOX/RNI SUPERFAMILY PROTEIN-RELATED"/>
    <property type="match status" value="1"/>
</dbReference>
<feature type="domain" description="FBD" evidence="1">
    <location>
        <begin position="247"/>
        <end position="318"/>
    </location>
</feature>
<accession>A0A803LBE9</accession>
<name>A0A803LBE9_CHEQI</name>
<sequence length="626" mass="73530">MRLSTNTNLKRLKSTLVLIFVCGKKSMYLPNLKILHFWMEVLKNEWWFFIYLFRASPKLEVACFGGNLENSKVLYNMYGPCLKRLRMKFRSIDSSNKFFINAPMLEELEIVDESFQKYVVKSKCIVNAKLDIGLPFLRKLQRLHVYISRLCKLLCRISNVKFLNLKAHTMDALSISCDHKDTFTLPQFLSLRRFQLCFLNYSSWDVLPKLLECSPNLEVLVLSKDFKGKDSEFRSDLTWIQPTNVPACLLSCLHLIEVRDCESHQVEFDLISYLLKHGEVLSTFLVELLPTNSREDLRFREKLMAIPRISTTCKLKISSYPHFSPHNGFSPDFGEYKYQELQQRMNPQKLSFEDLRLCTNYFSDENLIARTKKFKIYHGKIYQSGAYDSPVKDVVVKKWVIPAKSPYKKYKEETLRSFNEELKLLQHPNFYCHPYFMNILGYCAEDNNERLGVVYDCKALDYLENLIPKDSFKWLQRMKVALVLACILEHMHKKHVDLPSVTPRFSPAYVILDQDYMPVLYNFNRRGYEFREEDNYDYRIGKEYLDSRNDYDIKKYGQTLLGLISKRAHRCPIGKHHTSECVTIDRWIAAQKDDIDITSSLCKSEVSLVHKDLIDDPTYDVADGLK</sequence>
<dbReference type="Gramene" id="AUR62009188-RA">
    <property type="protein sequence ID" value="AUR62009188-RA:cds"/>
    <property type="gene ID" value="AUR62009188"/>
</dbReference>
<dbReference type="InterPro" id="IPR011009">
    <property type="entry name" value="Kinase-like_dom_sf"/>
</dbReference>
<dbReference type="Pfam" id="PF08387">
    <property type="entry name" value="FBD"/>
    <property type="match status" value="1"/>
</dbReference>
<dbReference type="Gene3D" id="1.10.510.10">
    <property type="entry name" value="Transferase(Phosphotransferase) domain 1"/>
    <property type="match status" value="1"/>
</dbReference>
<reference evidence="2" key="2">
    <citation type="submission" date="2021-03" db="UniProtKB">
        <authorList>
            <consortium name="EnsemblPlants"/>
        </authorList>
    </citation>
    <scope>IDENTIFICATION</scope>
</reference>
<evidence type="ECO:0000313" key="3">
    <source>
        <dbReference type="Proteomes" id="UP000596660"/>
    </source>
</evidence>
<evidence type="ECO:0000259" key="1">
    <source>
        <dbReference type="SMART" id="SM00579"/>
    </source>
</evidence>
<dbReference type="InterPro" id="IPR006566">
    <property type="entry name" value="FBD"/>
</dbReference>
<dbReference type="InterPro" id="IPR050232">
    <property type="entry name" value="FBL13/AtMIF1-like"/>
</dbReference>
<dbReference type="SMART" id="SM00579">
    <property type="entry name" value="FBD"/>
    <property type="match status" value="1"/>
</dbReference>
<dbReference type="SUPFAM" id="SSF56112">
    <property type="entry name" value="Protein kinase-like (PK-like)"/>
    <property type="match status" value="1"/>
</dbReference>
<dbReference type="PANTHER" id="PTHR31900:SF34">
    <property type="entry name" value="EMB|CAB62440.1-RELATED"/>
    <property type="match status" value="1"/>
</dbReference>
<reference evidence="2" key="1">
    <citation type="journal article" date="2017" name="Nature">
        <title>The genome of Chenopodium quinoa.</title>
        <authorList>
            <person name="Jarvis D.E."/>
            <person name="Ho Y.S."/>
            <person name="Lightfoot D.J."/>
            <person name="Schmoeckel S.M."/>
            <person name="Li B."/>
            <person name="Borm T.J.A."/>
            <person name="Ohyanagi H."/>
            <person name="Mineta K."/>
            <person name="Michell C.T."/>
            <person name="Saber N."/>
            <person name="Kharbatia N.M."/>
            <person name="Rupper R.R."/>
            <person name="Sharp A.R."/>
            <person name="Dally N."/>
            <person name="Boughton B.A."/>
            <person name="Woo Y.H."/>
            <person name="Gao G."/>
            <person name="Schijlen E.G.W.M."/>
            <person name="Guo X."/>
            <person name="Momin A.A."/>
            <person name="Negrao S."/>
            <person name="Al-Babili S."/>
            <person name="Gehring C."/>
            <person name="Roessner U."/>
            <person name="Jung C."/>
            <person name="Murphy K."/>
            <person name="Arold S.T."/>
            <person name="Gojobori T."/>
            <person name="van der Linden C.G."/>
            <person name="van Loo E.N."/>
            <person name="Jellen E.N."/>
            <person name="Maughan P.J."/>
            <person name="Tester M."/>
        </authorList>
    </citation>
    <scope>NUCLEOTIDE SEQUENCE [LARGE SCALE GENOMIC DNA]</scope>
    <source>
        <strain evidence="2">cv. PI 614886</strain>
    </source>
</reference>
<evidence type="ECO:0000313" key="2">
    <source>
        <dbReference type="EnsemblPlants" id="AUR62009188-RA:cds"/>
    </source>
</evidence>
<proteinExistence type="predicted"/>
<dbReference type="AlphaFoldDB" id="A0A803LBE9"/>
<protein>
    <recommendedName>
        <fullName evidence="1">FBD domain-containing protein</fullName>
    </recommendedName>
</protein>
<dbReference type="EnsemblPlants" id="AUR62009188-RA">
    <property type="protein sequence ID" value="AUR62009188-RA:cds"/>
    <property type="gene ID" value="AUR62009188"/>
</dbReference>